<evidence type="ECO:0000313" key="3">
    <source>
        <dbReference type="Proteomes" id="UP001175211"/>
    </source>
</evidence>
<protein>
    <recommendedName>
        <fullName evidence="4">CCHC-type domain-containing protein</fullName>
    </recommendedName>
</protein>
<comment type="caution">
    <text evidence="2">The sequence shown here is derived from an EMBL/GenBank/DDBJ whole genome shotgun (WGS) entry which is preliminary data.</text>
</comment>
<dbReference type="GeneID" id="85362247"/>
<feature type="compositionally biased region" description="Basic and acidic residues" evidence="1">
    <location>
        <begin position="76"/>
        <end position="88"/>
    </location>
</feature>
<feature type="compositionally biased region" description="Polar residues" evidence="1">
    <location>
        <begin position="186"/>
        <end position="195"/>
    </location>
</feature>
<feature type="compositionally biased region" description="Low complexity" evidence="1">
    <location>
        <begin position="89"/>
        <end position="99"/>
    </location>
</feature>
<feature type="compositionally biased region" description="Low complexity" evidence="1">
    <location>
        <begin position="46"/>
        <end position="58"/>
    </location>
</feature>
<reference evidence="2" key="1">
    <citation type="submission" date="2023-06" db="EMBL/GenBank/DDBJ databases">
        <authorList>
            <consortium name="Lawrence Berkeley National Laboratory"/>
            <person name="Ahrendt S."/>
            <person name="Sahu N."/>
            <person name="Indic B."/>
            <person name="Wong-Bajracharya J."/>
            <person name="Merenyi Z."/>
            <person name="Ke H.-M."/>
            <person name="Monk M."/>
            <person name="Kocsube S."/>
            <person name="Drula E."/>
            <person name="Lipzen A."/>
            <person name="Balint B."/>
            <person name="Henrissat B."/>
            <person name="Andreopoulos B."/>
            <person name="Martin F.M."/>
            <person name="Harder C.B."/>
            <person name="Rigling D."/>
            <person name="Ford K.L."/>
            <person name="Foster G.D."/>
            <person name="Pangilinan J."/>
            <person name="Papanicolaou A."/>
            <person name="Barry K."/>
            <person name="LaButti K."/>
            <person name="Viragh M."/>
            <person name="Koriabine M."/>
            <person name="Yan M."/>
            <person name="Riley R."/>
            <person name="Champramary S."/>
            <person name="Plett K.L."/>
            <person name="Tsai I.J."/>
            <person name="Slot J."/>
            <person name="Sipos G."/>
            <person name="Plett J."/>
            <person name="Nagy L.G."/>
            <person name="Grigoriev I.V."/>
        </authorList>
    </citation>
    <scope>NUCLEOTIDE SEQUENCE</scope>
    <source>
        <strain evidence="2">CCBAS 213</strain>
    </source>
</reference>
<dbReference type="RefSeq" id="XP_060322074.1">
    <property type="nucleotide sequence ID" value="XM_060478699.1"/>
</dbReference>
<accession>A0AA39J527</accession>
<feature type="compositionally biased region" description="Polar residues" evidence="1">
    <location>
        <begin position="10"/>
        <end position="29"/>
    </location>
</feature>
<feature type="compositionally biased region" description="Basic and acidic residues" evidence="1">
    <location>
        <begin position="100"/>
        <end position="115"/>
    </location>
</feature>
<dbReference type="AlphaFoldDB" id="A0AA39J527"/>
<feature type="compositionally biased region" description="Basic and acidic residues" evidence="1">
    <location>
        <begin position="59"/>
        <end position="68"/>
    </location>
</feature>
<organism evidence="2 3">
    <name type="scientific">Armillaria tabescens</name>
    <name type="common">Ringless honey mushroom</name>
    <name type="synonym">Agaricus tabescens</name>
    <dbReference type="NCBI Taxonomy" id="1929756"/>
    <lineage>
        <taxon>Eukaryota</taxon>
        <taxon>Fungi</taxon>
        <taxon>Dikarya</taxon>
        <taxon>Basidiomycota</taxon>
        <taxon>Agaricomycotina</taxon>
        <taxon>Agaricomycetes</taxon>
        <taxon>Agaricomycetidae</taxon>
        <taxon>Agaricales</taxon>
        <taxon>Marasmiineae</taxon>
        <taxon>Physalacriaceae</taxon>
        <taxon>Desarmillaria</taxon>
    </lineage>
</organism>
<evidence type="ECO:0000256" key="1">
    <source>
        <dbReference type="SAM" id="MobiDB-lite"/>
    </source>
</evidence>
<proteinExistence type="predicted"/>
<name>A0AA39J527_ARMTA</name>
<gene>
    <name evidence="2" type="ORF">EV420DRAFT_1652974</name>
</gene>
<dbReference type="Proteomes" id="UP001175211">
    <property type="component" value="Unassembled WGS sequence"/>
</dbReference>
<feature type="region of interest" description="Disordered" evidence="1">
    <location>
        <begin position="1"/>
        <end position="154"/>
    </location>
</feature>
<feature type="region of interest" description="Disordered" evidence="1">
    <location>
        <begin position="166"/>
        <end position="201"/>
    </location>
</feature>
<sequence length="494" mass="55521">MDQLPFAPTLGTTSRPNTLEVPNSQSDTGRMSEDPGMILIPPSPPTSNSSTPTSTTDSSRNELWKRVVEAMAARDVQQKEQSGEEPPLKESLPLSSLPGERNEKVDEPQSEKPTQEDIEEMNLQSHSGRPDQCSMPQSSTGEFTPPPELQERHGESTLGQEITYQTHTPRETSPIGAQTPAPPMRQKSSGSNPKSPQRDPLASVAGYINGITKSLYNSHTESINWPEKKEEWPRKKGYWIGDRSFQWIPGSPLKRDPGTYPPCTPTQPLMTPGTQLPGTAGNPPGQTPCTRPYGPIPWLEPPSTRIYGTHFPPPYSWEGNTELSRKKKKKVKIVIPPLTPPLMRTRPSASLVLNFSTEDIFNTKEPGGDWTKPHLPTEVFWTTSLDPELGKRVPSLSQHRDASHPEVANEETGKDHLKRERRCFRCGHTGHVWKNRRCDLQKEWFVKNAEGWKSHFAWQQQKGSIEEQCLRCGFHGHTRRDNKCSSDRSQWRSA</sequence>
<evidence type="ECO:0000313" key="2">
    <source>
        <dbReference type="EMBL" id="KAK0435794.1"/>
    </source>
</evidence>
<dbReference type="EMBL" id="JAUEPS010000141">
    <property type="protein sequence ID" value="KAK0435794.1"/>
    <property type="molecule type" value="Genomic_DNA"/>
</dbReference>
<evidence type="ECO:0008006" key="4">
    <source>
        <dbReference type="Google" id="ProtNLM"/>
    </source>
</evidence>
<feature type="region of interest" description="Disordered" evidence="1">
    <location>
        <begin position="395"/>
        <end position="414"/>
    </location>
</feature>
<keyword evidence="3" id="KW-1185">Reference proteome</keyword>